<evidence type="ECO:0000313" key="2">
    <source>
        <dbReference type="Proteomes" id="UP001359559"/>
    </source>
</evidence>
<reference evidence="1 2" key="1">
    <citation type="submission" date="2024-01" db="EMBL/GenBank/DDBJ databases">
        <title>The genomes of 5 underutilized Papilionoideae crops provide insights into root nodulation and disease resistance.</title>
        <authorList>
            <person name="Yuan L."/>
        </authorList>
    </citation>
    <scope>NUCLEOTIDE SEQUENCE [LARGE SCALE GENOMIC DNA]</scope>
    <source>
        <strain evidence="1">LY-2023</strain>
        <tissue evidence="1">Leaf</tissue>
    </source>
</reference>
<dbReference type="AlphaFoldDB" id="A0AAN9JQF7"/>
<gene>
    <name evidence="1" type="ORF">RJT34_13182</name>
</gene>
<proteinExistence type="predicted"/>
<evidence type="ECO:0000313" key="1">
    <source>
        <dbReference type="EMBL" id="KAK7302296.1"/>
    </source>
</evidence>
<organism evidence="1 2">
    <name type="scientific">Clitoria ternatea</name>
    <name type="common">Butterfly pea</name>
    <dbReference type="NCBI Taxonomy" id="43366"/>
    <lineage>
        <taxon>Eukaryota</taxon>
        <taxon>Viridiplantae</taxon>
        <taxon>Streptophyta</taxon>
        <taxon>Embryophyta</taxon>
        <taxon>Tracheophyta</taxon>
        <taxon>Spermatophyta</taxon>
        <taxon>Magnoliopsida</taxon>
        <taxon>eudicotyledons</taxon>
        <taxon>Gunneridae</taxon>
        <taxon>Pentapetalae</taxon>
        <taxon>rosids</taxon>
        <taxon>fabids</taxon>
        <taxon>Fabales</taxon>
        <taxon>Fabaceae</taxon>
        <taxon>Papilionoideae</taxon>
        <taxon>50 kb inversion clade</taxon>
        <taxon>NPAAA clade</taxon>
        <taxon>indigoferoid/millettioid clade</taxon>
        <taxon>Phaseoleae</taxon>
        <taxon>Clitoria</taxon>
    </lineage>
</organism>
<accession>A0AAN9JQF7</accession>
<keyword evidence="2" id="KW-1185">Reference proteome</keyword>
<comment type="caution">
    <text evidence="1">The sequence shown here is derived from an EMBL/GenBank/DDBJ whole genome shotgun (WGS) entry which is preliminary data.</text>
</comment>
<sequence>MTCFSNLRFLKNSVDNLLTVRVSLVGEHSGNTAQIAGNFNVAADKVRVGAGIYRESRILMRNAEPHRSKKHSQISCLLQRGSFDRSFLLKVQEGGSGWSLRFL</sequence>
<dbReference type="EMBL" id="JAYKXN010000003">
    <property type="protein sequence ID" value="KAK7302296.1"/>
    <property type="molecule type" value="Genomic_DNA"/>
</dbReference>
<name>A0AAN9JQF7_CLITE</name>
<dbReference type="Proteomes" id="UP001359559">
    <property type="component" value="Unassembled WGS sequence"/>
</dbReference>
<protein>
    <submittedName>
        <fullName evidence="1">Uncharacterized protein</fullName>
    </submittedName>
</protein>